<dbReference type="EMBL" id="FOAW01000013">
    <property type="protein sequence ID" value="SEL72766.1"/>
    <property type="molecule type" value="Genomic_DNA"/>
</dbReference>
<feature type="transmembrane region" description="Helical" evidence="5">
    <location>
        <begin position="57"/>
        <end position="80"/>
    </location>
</feature>
<keyword evidence="4 5" id="KW-0472">Membrane</keyword>
<evidence type="ECO:0000256" key="4">
    <source>
        <dbReference type="ARBA" id="ARBA00023136"/>
    </source>
</evidence>
<comment type="subcellular location">
    <subcellularLocation>
        <location evidence="1">Membrane</location>
        <topology evidence="1">Multi-pass membrane protein</topology>
    </subcellularLocation>
</comment>
<evidence type="ECO:0000256" key="5">
    <source>
        <dbReference type="SAM" id="Phobius"/>
    </source>
</evidence>
<keyword evidence="7" id="KW-1185">Reference proteome</keyword>
<feature type="transmembrane region" description="Helical" evidence="5">
    <location>
        <begin position="92"/>
        <end position="114"/>
    </location>
</feature>
<keyword evidence="3 5" id="KW-1133">Transmembrane helix</keyword>
<name>A0A1H7SKY2_9NOCA</name>
<evidence type="ECO:0000313" key="6">
    <source>
        <dbReference type="EMBL" id="SEL72766.1"/>
    </source>
</evidence>
<evidence type="ECO:0000256" key="3">
    <source>
        <dbReference type="ARBA" id="ARBA00022989"/>
    </source>
</evidence>
<dbReference type="Pfam" id="PF13564">
    <property type="entry name" value="DoxX_2"/>
    <property type="match status" value="1"/>
</dbReference>
<accession>A0A1H7SKY2</accession>
<evidence type="ECO:0000256" key="1">
    <source>
        <dbReference type="ARBA" id="ARBA00004141"/>
    </source>
</evidence>
<organism evidence="6 7">
    <name type="scientific">Rhodococcus maanshanensis</name>
    <dbReference type="NCBI Taxonomy" id="183556"/>
    <lineage>
        <taxon>Bacteria</taxon>
        <taxon>Bacillati</taxon>
        <taxon>Actinomycetota</taxon>
        <taxon>Actinomycetes</taxon>
        <taxon>Mycobacteriales</taxon>
        <taxon>Nocardiaceae</taxon>
        <taxon>Rhodococcus</taxon>
    </lineage>
</organism>
<proteinExistence type="predicted"/>
<dbReference type="AlphaFoldDB" id="A0A1H7SKY2"/>
<keyword evidence="2 5" id="KW-0812">Transmembrane</keyword>
<sequence length="115" mass="12012">MNTAYVIVTVLAAAWVGYSAAAVFLRAGWVVEALTDYGVPRSWWPWLGAAKAAGAAGLLVGLFVPVVGILATIGLFLYFAGAVITVMRARSYAHIPFPLLYLAPVLVAAALGYAA</sequence>
<evidence type="ECO:0000256" key="2">
    <source>
        <dbReference type="ARBA" id="ARBA00022692"/>
    </source>
</evidence>
<protein>
    <submittedName>
        <fullName evidence="6">DoxX-like family protein</fullName>
    </submittedName>
</protein>
<dbReference type="RefSeq" id="WP_027503542.1">
    <property type="nucleotide sequence ID" value="NZ_FOAW01000013.1"/>
</dbReference>
<reference evidence="7" key="1">
    <citation type="submission" date="2016-10" db="EMBL/GenBank/DDBJ databases">
        <authorList>
            <person name="Varghese N."/>
            <person name="Submissions S."/>
        </authorList>
    </citation>
    <scope>NUCLEOTIDE SEQUENCE [LARGE SCALE GENOMIC DNA]</scope>
    <source>
        <strain evidence="7">DSM 44675</strain>
    </source>
</reference>
<evidence type="ECO:0000313" key="7">
    <source>
        <dbReference type="Proteomes" id="UP000198677"/>
    </source>
</evidence>
<gene>
    <name evidence="6" type="ORF">SAMN05444583_113122</name>
</gene>
<dbReference type="GO" id="GO:0016020">
    <property type="term" value="C:membrane"/>
    <property type="evidence" value="ECO:0007669"/>
    <property type="project" value="UniProtKB-SubCell"/>
</dbReference>
<dbReference type="Proteomes" id="UP000198677">
    <property type="component" value="Unassembled WGS sequence"/>
</dbReference>
<dbReference type="InterPro" id="IPR032808">
    <property type="entry name" value="DoxX"/>
</dbReference>